<name>A0A0N5AY46_9BILA</name>
<evidence type="ECO:0000313" key="3">
    <source>
        <dbReference type="WBParaSite" id="SMUV_0000988201-mRNA-1"/>
    </source>
</evidence>
<organism evidence="2 3">
    <name type="scientific">Syphacia muris</name>
    <dbReference type="NCBI Taxonomy" id="451379"/>
    <lineage>
        <taxon>Eukaryota</taxon>
        <taxon>Metazoa</taxon>
        <taxon>Ecdysozoa</taxon>
        <taxon>Nematoda</taxon>
        <taxon>Chromadorea</taxon>
        <taxon>Rhabditida</taxon>
        <taxon>Spirurina</taxon>
        <taxon>Oxyuridomorpha</taxon>
        <taxon>Oxyuroidea</taxon>
        <taxon>Oxyuridae</taxon>
        <taxon>Syphacia</taxon>
    </lineage>
</organism>
<accession>A0A0N5AY46</accession>
<keyword evidence="2" id="KW-1185">Reference proteome</keyword>
<proteinExistence type="predicted"/>
<sequence length="132" mass="14986">MRQLRCGNFRPARRNRSNNRDDLCPPNADLFQHDASSDALYGQAPLRYFCDNYQRSDSSSSISLAPHPAFIMPPESQRMPIDTPIPESNYMDDTLRPPHSSPNMPLAAQDEAYRPLHNIYGSPELKTIVPGW</sequence>
<evidence type="ECO:0000256" key="1">
    <source>
        <dbReference type="SAM" id="MobiDB-lite"/>
    </source>
</evidence>
<dbReference type="STRING" id="451379.A0A0N5AY46"/>
<dbReference type="Proteomes" id="UP000046393">
    <property type="component" value="Unplaced"/>
</dbReference>
<dbReference type="WBParaSite" id="SMUV_0000988201-mRNA-1">
    <property type="protein sequence ID" value="SMUV_0000988201-mRNA-1"/>
    <property type="gene ID" value="SMUV_0000988201"/>
</dbReference>
<protein>
    <submittedName>
        <fullName evidence="3">Uncharacterized protein</fullName>
    </submittedName>
</protein>
<reference evidence="3" key="1">
    <citation type="submission" date="2017-02" db="UniProtKB">
        <authorList>
            <consortium name="WormBaseParasite"/>
        </authorList>
    </citation>
    <scope>IDENTIFICATION</scope>
</reference>
<dbReference type="AlphaFoldDB" id="A0A0N5AY46"/>
<feature type="region of interest" description="Disordered" evidence="1">
    <location>
        <begin position="64"/>
        <end position="106"/>
    </location>
</feature>
<feature type="region of interest" description="Disordered" evidence="1">
    <location>
        <begin position="1"/>
        <end position="25"/>
    </location>
</feature>
<evidence type="ECO:0000313" key="2">
    <source>
        <dbReference type="Proteomes" id="UP000046393"/>
    </source>
</evidence>